<sequence length="258" mass="28170">MTESKGTQKPRYKAPALAKGLEILELLASAPRPFTLSGISERIERSRSEIFRMVQDLETLGYIRRSASDDGYEITNKLFTLGLEQPPVTTLLEAALPEMRRFVLIANQSCHLAIPFDGEIVVIARIEGTGPVNFAVRVGHRQAMHHSNSGIILYAHQPADVQKAWVKEMENLKPRLNRKSLAAKAEQARKQGYLARESNFIRGVTDLGAPIMRGGRAIASLTSPCVSRIDAGDDVGLPIELIIECAGAISREVSAASG</sequence>
<dbReference type="Gene3D" id="1.10.10.10">
    <property type="entry name" value="Winged helix-like DNA-binding domain superfamily/Winged helix DNA-binding domain"/>
    <property type="match status" value="1"/>
</dbReference>
<keyword evidence="1" id="KW-0805">Transcription regulation</keyword>
<organism evidence="6 7">
    <name type="scientific">Aquisalinus flavus</name>
    <dbReference type="NCBI Taxonomy" id="1526572"/>
    <lineage>
        <taxon>Bacteria</taxon>
        <taxon>Pseudomonadati</taxon>
        <taxon>Pseudomonadota</taxon>
        <taxon>Alphaproteobacteria</taxon>
        <taxon>Parvularculales</taxon>
        <taxon>Parvularculaceae</taxon>
        <taxon>Aquisalinus</taxon>
    </lineage>
</organism>
<evidence type="ECO:0000259" key="5">
    <source>
        <dbReference type="PROSITE" id="PS51078"/>
    </source>
</evidence>
<keyword evidence="2" id="KW-0238">DNA-binding</keyword>
<dbReference type="EMBL" id="BMGH01000001">
    <property type="protein sequence ID" value="GGD11538.1"/>
    <property type="molecule type" value="Genomic_DNA"/>
</dbReference>
<keyword evidence="7" id="KW-1185">Reference proteome</keyword>
<dbReference type="Pfam" id="PF01614">
    <property type="entry name" value="IclR_C"/>
    <property type="match status" value="1"/>
</dbReference>
<protein>
    <submittedName>
        <fullName evidence="6">Transcriptional regulator</fullName>
    </submittedName>
</protein>
<evidence type="ECO:0000313" key="7">
    <source>
        <dbReference type="Proteomes" id="UP000613582"/>
    </source>
</evidence>
<evidence type="ECO:0000256" key="1">
    <source>
        <dbReference type="ARBA" id="ARBA00023015"/>
    </source>
</evidence>
<evidence type="ECO:0000259" key="4">
    <source>
        <dbReference type="PROSITE" id="PS51077"/>
    </source>
</evidence>
<dbReference type="PANTHER" id="PTHR30136">
    <property type="entry name" value="HELIX-TURN-HELIX TRANSCRIPTIONAL REGULATOR, ICLR FAMILY"/>
    <property type="match status" value="1"/>
</dbReference>
<proteinExistence type="predicted"/>
<gene>
    <name evidence="6" type="primary">kdgR</name>
    <name evidence="6" type="ORF">GCM10011342_20430</name>
</gene>
<feature type="domain" description="IclR-ED" evidence="5">
    <location>
        <begin position="77"/>
        <end position="255"/>
    </location>
</feature>
<reference evidence="6" key="2">
    <citation type="submission" date="2020-09" db="EMBL/GenBank/DDBJ databases">
        <authorList>
            <person name="Sun Q."/>
            <person name="Zhou Y."/>
        </authorList>
    </citation>
    <scope>NUCLEOTIDE SEQUENCE</scope>
    <source>
        <strain evidence="6">CGMCC 1.12921</strain>
    </source>
</reference>
<dbReference type="Gene3D" id="3.30.450.40">
    <property type="match status" value="1"/>
</dbReference>
<reference evidence="6" key="1">
    <citation type="journal article" date="2014" name="Int. J. Syst. Evol. Microbiol.">
        <title>Complete genome sequence of Corynebacterium casei LMG S-19264T (=DSM 44701T), isolated from a smear-ripened cheese.</title>
        <authorList>
            <consortium name="US DOE Joint Genome Institute (JGI-PGF)"/>
            <person name="Walter F."/>
            <person name="Albersmeier A."/>
            <person name="Kalinowski J."/>
            <person name="Ruckert C."/>
        </authorList>
    </citation>
    <scope>NUCLEOTIDE SEQUENCE</scope>
    <source>
        <strain evidence="6">CGMCC 1.12921</strain>
    </source>
</reference>
<dbReference type="PROSITE" id="PS51078">
    <property type="entry name" value="ICLR_ED"/>
    <property type="match status" value="1"/>
</dbReference>
<evidence type="ECO:0000256" key="2">
    <source>
        <dbReference type="ARBA" id="ARBA00023125"/>
    </source>
</evidence>
<dbReference type="InterPro" id="IPR014757">
    <property type="entry name" value="Tscrpt_reg_IclR_C"/>
</dbReference>
<keyword evidence="3" id="KW-0804">Transcription</keyword>
<evidence type="ECO:0000313" key="6">
    <source>
        <dbReference type="EMBL" id="GGD11538.1"/>
    </source>
</evidence>
<dbReference type="InterPro" id="IPR005471">
    <property type="entry name" value="Tscrpt_reg_IclR_N"/>
</dbReference>
<dbReference type="RefSeq" id="WP_188158518.1">
    <property type="nucleotide sequence ID" value="NZ_BMGH01000001.1"/>
</dbReference>
<dbReference type="InterPro" id="IPR029016">
    <property type="entry name" value="GAF-like_dom_sf"/>
</dbReference>
<dbReference type="GO" id="GO:0045892">
    <property type="term" value="P:negative regulation of DNA-templated transcription"/>
    <property type="evidence" value="ECO:0007669"/>
    <property type="project" value="TreeGrafter"/>
</dbReference>
<dbReference type="SUPFAM" id="SSF55781">
    <property type="entry name" value="GAF domain-like"/>
    <property type="match status" value="1"/>
</dbReference>
<evidence type="ECO:0000256" key="3">
    <source>
        <dbReference type="ARBA" id="ARBA00023163"/>
    </source>
</evidence>
<name>A0A8J2Y6L6_9PROT</name>
<comment type="caution">
    <text evidence="6">The sequence shown here is derived from an EMBL/GenBank/DDBJ whole genome shotgun (WGS) entry which is preliminary data.</text>
</comment>
<dbReference type="InterPro" id="IPR036390">
    <property type="entry name" value="WH_DNA-bd_sf"/>
</dbReference>
<accession>A0A8J2Y6L6</accession>
<dbReference type="GO" id="GO:0003677">
    <property type="term" value="F:DNA binding"/>
    <property type="evidence" value="ECO:0007669"/>
    <property type="project" value="UniProtKB-KW"/>
</dbReference>
<dbReference type="PANTHER" id="PTHR30136:SF7">
    <property type="entry name" value="HTH-TYPE TRANSCRIPTIONAL REGULATOR KDGR-RELATED"/>
    <property type="match status" value="1"/>
</dbReference>
<dbReference type="Proteomes" id="UP000613582">
    <property type="component" value="Unassembled WGS sequence"/>
</dbReference>
<dbReference type="InterPro" id="IPR036388">
    <property type="entry name" value="WH-like_DNA-bd_sf"/>
</dbReference>
<dbReference type="SUPFAM" id="SSF46785">
    <property type="entry name" value="Winged helix' DNA-binding domain"/>
    <property type="match status" value="1"/>
</dbReference>
<feature type="domain" description="HTH iclR-type" evidence="4">
    <location>
        <begin position="14"/>
        <end position="83"/>
    </location>
</feature>
<dbReference type="PROSITE" id="PS51077">
    <property type="entry name" value="HTH_ICLR"/>
    <property type="match status" value="1"/>
</dbReference>
<dbReference type="Pfam" id="PF09339">
    <property type="entry name" value="HTH_IclR"/>
    <property type="match status" value="1"/>
</dbReference>
<dbReference type="AlphaFoldDB" id="A0A8J2Y6L6"/>
<dbReference type="SMART" id="SM00346">
    <property type="entry name" value="HTH_ICLR"/>
    <property type="match status" value="1"/>
</dbReference>
<dbReference type="GO" id="GO:0003700">
    <property type="term" value="F:DNA-binding transcription factor activity"/>
    <property type="evidence" value="ECO:0007669"/>
    <property type="project" value="TreeGrafter"/>
</dbReference>
<dbReference type="InterPro" id="IPR050707">
    <property type="entry name" value="HTH_MetabolicPath_Reg"/>
</dbReference>